<gene>
    <name evidence="2" type="ORF">DDE23_13355</name>
</gene>
<evidence type="ECO:0000313" key="2">
    <source>
        <dbReference type="EMBL" id="PVE47223.1"/>
    </source>
</evidence>
<keyword evidence="1" id="KW-0812">Transmembrane</keyword>
<protein>
    <submittedName>
        <fullName evidence="2">Uncharacterized protein</fullName>
    </submittedName>
</protein>
<keyword evidence="3" id="KW-1185">Reference proteome</keyword>
<organism evidence="2 3">
    <name type="scientific">Pararhodobacter aggregans</name>
    <dbReference type="NCBI Taxonomy" id="404875"/>
    <lineage>
        <taxon>Bacteria</taxon>
        <taxon>Pseudomonadati</taxon>
        <taxon>Pseudomonadota</taxon>
        <taxon>Alphaproteobacteria</taxon>
        <taxon>Rhodobacterales</taxon>
        <taxon>Paracoccaceae</taxon>
        <taxon>Pararhodobacter</taxon>
    </lineage>
</organism>
<name>A0A2T7UR71_9RHOB</name>
<dbReference type="AlphaFoldDB" id="A0A2T7UR71"/>
<comment type="caution">
    <text evidence="2">The sequence shown here is derived from an EMBL/GenBank/DDBJ whole genome shotgun (WGS) entry which is preliminary data.</text>
</comment>
<sequence length="60" mass="6018">MMLAAIGAVVLAGGLGAAAFFVVFFSAALRGLCPALDSLPWAITAFLVVGMVILWGVGHG</sequence>
<dbReference type="Proteomes" id="UP000244810">
    <property type="component" value="Unassembled WGS sequence"/>
</dbReference>
<keyword evidence="1" id="KW-1133">Transmembrane helix</keyword>
<feature type="transmembrane region" description="Helical" evidence="1">
    <location>
        <begin position="41"/>
        <end position="58"/>
    </location>
</feature>
<accession>A0A2T7UR71</accession>
<evidence type="ECO:0000256" key="1">
    <source>
        <dbReference type="SAM" id="Phobius"/>
    </source>
</evidence>
<evidence type="ECO:0000313" key="3">
    <source>
        <dbReference type="Proteomes" id="UP000244810"/>
    </source>
</evidence>
<dbReference type="RefSeq" id="WP_107752235.1">
    <property type="nucleotide sequence ID" value="NZ_QBKF01000006.1"/>
</dbReference>
<reference evidence="2 3" key="1">
    <citation type="journal article" date="2011" name="Syst. Appl. Microbiol.">
        <title>Defluviimonas denitrificans gen. nov., sp. nov., and Pararhodobacter aggregans gen. nov., sp. nov., non-phototrophic Rhodobacteraceae from the biofilter of a marine aquaculture.</title>
        <authorList>
            <person name="Foesel B.U."/>
            <person name="Drake H.L."/>
            <person name="Schramm A."/>
        </authorList>
    </citation>
    <scope>NUCLEOTIDE SEQUENCE [LARGE SCALE GENOMIC DNA]</scope>
    <source>
        <strain evidence="2 3">D1-19</strain>
    </source>
</reference>
<keyword evidence="1" id="KW-0472">Membrane</keyword>
<proteinExistence type="predicted"/>
<dbReference type="EMBL" id="QDDR01000006">
    <property type="protein sequence ID" value="PVE47223.1"/>
    <property type="molecule type" value="Genomic_DNA"/>
</dbReference>